<reference evidence="2 3" key="1">
    <citation type="submission" date="2024-07" db="EMBL/GenBank/DDBJ databases">
        <title>Chromosome-level genome assembly of the water stick insect Ranatra chinensis (Heteroptera: Nepidae).</title>
        <authorList>
            <person name="Liu X."/>
        </authorList>
    </citation>
    <scope>NUCLEOTIDE SEQUENCE [LARGE SCALE GENOMIC DNA]</scope>
    <source>
        <strain evidence="2">Cailab_2021Rc</strain>
        <tissue evidence="2">Muscle</tissue>
    </source>
</reference>
<dbReference type="EMBL" id="JBFDAA010000001">
    <property type="protein sequence ID" value="KAL1140762.1"/>
    <property type="molecule type" value="Genomic_DNA"/>
</dbReference>
<comment type="caution">
    <text evidence="2">The sequence shown here is derived from an EMBL/GenBank/DDBJ whole genome shotgun (WGS) entry which is preliminary data.</text>
</comment>
<proteinExistence type="predicted"/>
<dbReference type="Proteomes" id="UP001558652">
    <property type="component" value="Unassembled WGS sequence"/>
</dbReference>
<protein>
    <submittedName>
        <fullName evidence="2">Uncharacterized protein</fullName>
    </submittedName>
</protein>
<dbReference type="AlphaFoldDB" id="A0ABD0YXU7"/>
<feature type="region of interest" description="Disordered" evidence="1">
    <location>
        <begin position="103"/>
        <end position="129"/>
    </location>
</feature>
<gene>
    <name evidence="2" type="ORF">AAG570_000692</name>
</gene>
<accession>A0ABD0YXU7</accession>
<evidence type="ECO:0000256" key="1">
    <source>
        <dbReference type="SAM" id="MobiDB-lite"/>
    </source>
</evidence>
<organism evidence="2 3">
    <name type="scientific">Ranatra chinensis</name>
    <dbReference type="NCBI Taxonomy" id="642074"/>
    <lineage>
        <taxon>Eukaryota</taxon>
        <taxon>Metazoa</taxon>
        <taxon>Ecdysozoa</taxon>
        <taxon>Arthropoda</taxon>
        <taxon>Hexapoda</taxon>
        <taxon>Insecta</taxon>
        <taxon>Pterygota</taxon>
        <taxon>Neoptera</taxon>
        <taxon>Paraneoptera</taxon>
        <taxon>Hemiptera</taxon>
        <taxon>Heteroptera</taxon>
        <taxon>Panheteroptera</taxon>
        <taxon>Nepomorpha</taxon>
        <taxon>Nepidae</taxon>
        <taxon>Ranatrinae</taxon>
        <taxon>Ranatra</taxon>
    </lineage>
</organism>
<name>A0ABD0YXU7_9HEMI</name>
<evidence type="ECO:0000313" key="3">
    <source>
        <dbReference type="Proteomes" id="UP001558652"/>
    </source>
</evidence>
<keyword evidence="3" id="KW-1185">Reference proteome</keyword>
<evidence type="ECO:0000313" key="2">
    <source>
        <dbReference type="EMBL" id="KAL1140762.1"/>
    </source>
</evidence>
<feature type="compositionally biased region" description="Basic and acidic residues" evidence="1">
    <location>
        <begin position="118"/>
        <end position="129"/>
    </location>
</feature>
<sequence length="158" mass="17820">MEHRKVMCSKEHQVGRVEGRKTSDPAYEYPRRPLGVPTIPQCSTGLVSTGSAPAFRDNVCICIPTPSKRLATFETVDVDGAKDTLSHDCWVSGGMKNDEEVALGKTRKETPPSGSYRRRPDIGGEMWEERGGWPMNLLTRKMREHHFSQIEQLSILHR</sequence>